<name>A0A7E4VJR2_PANRE</name>
<dbReference type="AlphaFoldDB" id="A0A7E4VJR2"/>
<sequence>MRRRWASLPEVVCFDVANPSYETPWRILTLRHPHRAGPFCGVKWPKQPCYHVLSSKAMECQSKVSDDSAVRLFRAMFTIFMRSSYSKSSSANVIETRLLDFFGIVGIGGISYYGVCNWNVKRNNSTK</sequence>
<dbReference type="Proteomes" id="UP000492821">
    <property type="component" value="Unassembled WGS sequence"/>
</dbReference>
<proteinExistence type="predicted"/>
<protein>
    <submittedName>
        <fullName evidence="2">Transmembrane protein</fullName>
    </submittedName>
</protein>
<evidence type="ECO:0000313" key="1">
    <source>
        <dbReference type="Proteomes" id="UP000492821"/>
    </source>
</evidence>
<keyword evidence="1" id="KW-1185">Reference proteome</keyword>
<evidence type="ECO:0000313" key="2">
    <source>
        <dbReference type="WBParaSite" id="Pan_g20989.t1"/>
    </source>
</evidence>
<reference evidence="1" key="1">
    <citation type="journal article" date="2013" name="Genetics">
        <title>The draft genome and transcriptome of Panagrellus redivivus are shaped by the harsh demands of a free-living lifestyle.</title>
        <authorList>
            <person name="Srinivasan J."/>
            <person name="Dillman A.R."/>
            <person name="Macchietto M.G."/>
            <person name="Heikkinen L."/>
            <person name="Lakso M."/>
            <person name="Fracchia K.M."/>
            <person name="Antoshechkin I."/>
            <person name="Mortazavi A."/>
            <person name="Wong G."/>
            <person name="Sternberg P.W."/>
        </authorList>
    </citation>
    <scope>NUCLEOTIDE SEQUENCE [LARGE SCALE GENOMIC DNA]</scope>
    <source>
        <strain evidence="1">MT8872</strain>
    </source>
</reference>
<accession>A0A7E4VJR2</accession>
<dbReference type="WBParaSite" id="Pan_g20989.t1">
    <property type="protein sequence ID" value="Pan_g20989.t1"/>
    <property type="gene ID" value="Pan_g20989"/>
</dbReference>
<organism evidence="1 2">
    <name type="scientific">Panagrellus redivivus</name>
    <name type="common">Microworm</name>
    <dbReference type="NCBI Taxonomy" id="6233"/>
    <lineage>
        <taxon>Eukaryota</taxon>
        <taxon>Metazoa</taxon>
        <taxon>Ecdysozoa</taxon>
        <taxon>Nematoda</taxon>
        <taxon>Chromadorea</taxon>
        <taxon>Rhabditida</taxon>
        <taxon>Tylenchina</taxon>
        <taxon>Panagrolaimomorpha</taxon>
        <taxon>Panagrolaimoidea</taxon>
        <taxon>Panagrolaimidae</taxon>
        <taxon>Panagrellus</taxon>
    </lineage>
</organism>
<reference evidence="2" key="2">
    <citation type="submission" date="2020-10" db="UniProtKB">
        <authorList>
            <consortium name="WormBaseParasite"/>
        </authorList>
    </citation>
    <scope>IDENTIFICATION</scope>
</reference>